<dbReference type="PANTHER" id="PTHR42832:SF3">
    <property type="entry name" value="L-GLUTAMINE--4-(METHYLSULFANYL)-2-OXOBUTANOATE AMINOTRANSFERASE"/>
    <property type="match status" value="1"/>
</dbReference>
<keyword evidence="6" id="KW-1185">Reference proteome</keyword>
<dbReference type="CDD" id="cd00609">
    <property type="entry name" value="AAT_like"/>
    <property type="match status" value="1"/>
</dbReference>
<dbReference type="InterPro" id="IPR015424">
    <property type="entry name" value="PyrdxlP-dep_Trfase"/>
</dbReference>
<dbReference type="RefSeq" id="WP_251809538.1">
    <property type="nucleotide sequence ID" value="NZ_CP101527.1"/>
</dbReference>
<feature type="domain" description="Aminotransferase class I/classII large" evidence="4">
    <location>
        <begin position="32"/>
        <end position="385"/>
    </location>
</feature>
<name>A0A9E8HFR8_9ALTE</name>
<dbReference type="Proteomes" id="UP001164472">
    <property type="component" value="Chromosome"/>
</dbReference>
<organism evidence="5 6">
    <name type="scientific">Alkalimarinus sediminis</name>
    <dbReference type="NCBI Taxonomy" id="1632866"/>
    <lineage>
        <taxon>Bacteria</taxon>
        <taxon>Pseudomonadati</taxon>
        <taxon>Pseudomonadota</taxon>
        <taxon>Gammaproteobacteria</taxon>
        <taxon>Alteromonadales</taxon>
        <taxon>Alteromonadaceae</taxon>
        <taxon>Alkalimarinus</taxon>
    </lineage>
</organism>
<dbReference type="Pfam" id="PF00155">
    <property type="entry name" value="Aminotran_1_2"/>
    <property type="match status" value="1"/>
</dbReference>
<dbReference type="KEGG" id="asem:NNL22_10065"/>
<evidence type="ECO:0000313" key="5">
    <source>
        <dbReference type="EMBL" id="UZW73397.1"/>
    </source>
</evidence>
<dbReference type="Gene3D" id="3.40.640.10">
    <property type="entry name" value="Type I PLP-dependent aspartate aminotransferase-like (Major domain)"/>
    <property type="match status" value="1"/>
</dbReference>
<comment type="cofactor">
    <cofactor evidence="1">
        <name>pyridoxal 5'-phosphate</name>
        <dbReference type="ChEBI" id="CHEBI:597326"/>
    </cofactor>
</comment>
<proteinExistence type="predicted"/>
<evidence type="ECO:0000256" key="2">
    <source>
        <dbReference type="ARBA" id="ARBA00022576"/>
    </source>
</evidence>
<dbReference type="AlphaFoldDB" id="A0A9E8HFR8"/>
<dbReference type="GO" id="GO:0009089">
    <property type="term" value="P:lysine biosynthetic process via diaminopimelate"/>
    <property type="evidence" value="ECO:0007669"/>
    <property type="project" value="InterPro"/>
</dbReference>
<dbReference type="InterPro" id="IPR050881">
    <property type="entry name" value="LL-DAP_aminotransferase"/>
</dbReference>
<dbReference type="Gene3D" id="3.90.1150.10">
    <property type="entry name" value="Aspartate Aminotransferase, domain 1"/>
    <property type="match status" value="1"/>
</dbReference>
<reference evidence="5" key="1">
    <citation type="submission" date="2022-07" db="EMBL/GenBank/DDBJ databases">
        <title>Alkalimarinus sp. nov., isolated from gut of a Alitta virens.</title>
        <authorList>
            <person name="Yang A.I."/>
            <person name="Shin N.-R."/>
        </authorList>
    </citation>
    <scope>NUCLEOTIDE SEQUENCE</scope>
    <source>
        <strain evidence="5">FA028</strain>
    </source>
</reference>
<dbReference type="SUPFAM" id="SSF53383">
    <property type="entry name" value="PLP-dependent transferases"/>
    <property type="match status" value="1"/>
</dbReference>
<dbReference type="InterPro" id="IPR004839">
    <property type="entry name" value="Aminotransferase_I/II_large"/>
</dbReference>
<dbReference type="PANTHER" id="PTHR42832">
    <property type="entry name" value="AMINO ACID AMINOTRANSFERASE"/>
    <property type="match status" value="1"/>
</dbReference>
<keyword evidence="2 5" id="KW-0032">Aminotransferase</keyword>
<protein>
    <submittedName>
        <fullName evidence="5">Succinyldiaminopimelate transaminase</fullName>
        <ecNumber evidence="5">2.6.1.17</ecNumber>
    </submittedName>
</protein>
<dbReference type="NCBIfam" id="TIGR03538">
    <property type="entry name" value="DapC_gpp"/>
    <property type="match status" value="1"/>
</dbReference>
<dbReference type="GO" id="GO:0030170">
    <property type="term" value="F:pyridoxal phosphate binding"/>
    <property type="evidence" value="ECO:0007669"/>
    <property type="project" value="InterPro"/>
</dbReference>
<gene>
    <name evidence="5" type="primary">dapC</name>
    <name evidence="5" type="ORF">NNL22_10065</name>
</gene>
<dbReference type="GO" id="GO:0009016">
    <property type="term" value="F:succinyldiaminopimelate transaminase activity"/>
    <property type="evidence" value="ECO:0007669"/>
    <property type="project" value="UniProtKB-EC"/>
</dbReference>
<dbReference type="InterPro" id="IPR019878">
    <property type="entry name" value="DapC_beta/gammaproteobac"/>
</dbReference>
<evidence type="ECO:0000256" key="3">
    <source>
        <dbReference type="ARBA" id="ARBA00022679"/>
    </source>
</evidence>
<keyword evidence="3 5" id="KW-0808">Transferase</keyword>
<accession>A0A9E8HFR8</accession>
<dbReference type="EMBL" id="CP101527">
    <property type="protein sequence ID" value="UZW73397.1"/>
    <property type="molecule type" value="Genomic_DNA"/>
</dbReference>
<sequence>MNSDLNKLQPYPFEKLNQLKSEVTPCSDYSPIALSIGEPKHDSPSFVLEELTKQLGKLAVYPSTKGIPELRQSICNWLTKRFKLAPASLDPEQHVLPVNGTREAIFSLTQAVINRSSKEGEALPLVVSPNPFYQIYEGAAFLAGAEPHFLPCLEDNHYTPDFDAVAPEVWQRCQLLFLCSPGNPTGAVIPSETLKKLILLADQYDFIIASDECYSEIYCDESCPPIGLLQACAEMNRHNYERCVVFHSLSKRSNLPGLRSGFVAGDARIMEQFLRYRTYHGCAMPIQHQLASIAAWDDESHVVENRSFYREKFSTVIPILNEVMTAEQTDASFYLWLKTPIRDDLFAQQLFQEKHVTVLPGRYLSRTVDGVNPGENRVRLALVAPLKECIDAAERIRDFAKSLEK</sequence>
<dbReference type="InterPro" id="IPR015422">
    <property type="entry name" value="PyrdxlP-dep_Trfase_small"/>
</dbReference>
<evidence type="ECO:0000256" key="1">
    <source>
        <dbReference type="ARBA" id="ARBA00001933"/>
    </source>
</evidence>
<evidence type="ECO:0000259" key="4">
    <source>
        <dbReference type="Pfam" id="PF00155"/>
    </source>
</evidence>
<evidence type="ECO:0000313" key="6">
    <source>
        <dbReference type="Proteomes" id="UP001164472"/>
    </source>
</evidence>
<dbReference type="EC" id="2.6.1.17" evidence="5"/>
<dbReference type="InterPro" id="IPR015421">
    <property type="entry name" value="PyrdxlP-dep_Trfase_major"/>
</dbReference>